<dbReference type="EMBL" id="VRMG01000009">
    <property type="protein sequence ID" value="TXN29487.1"/>
    <property type="molecule type" value="Genomic_DNA"/>
</dbReference>
<dbReference type="InterPro" id="IPR000683">
    <property type="entry name" value="Gfo/Idh/MocA-like_OxRdtase_N"/>
</dbReference>
<keyword evidence="2" id="KW-0520">NAD</keyword>
<dbReference type="AlphaFoldDB" id="A0A5C8UPP0"/>
<evidence type="ECO:0000256" key="1">
    <source>
        <dbReference type="ARBA" id="ARBA00023002"/>
    </source>
</evidence>
<protein>
    <submittedName>
        <fullName evidence="5">Gfo/Idh/MocA family oxidoreductase</fullName>
    </submittedName>
</protein>
<organism evidence="5 6">
    <name type="scientific">Lacisediminihabitans profunda</name>
    <dbReference type="NCBI Taxonomy" id="2594790"/>
    <lineage>
        <taxon>Bacteria</taxon>
        <taxon>Bacillati</taxon>
        <taxon>Actinomycetota</taxon>
        <taxon>Actinomycetes</taxon>
        <taxon>Micrococcales</taxon>
        <taxon>Microbacteriaceae</taxon>
        <taxon>Lacisediminihabitans</taxon>
    </lineage>
</organism>
<accession>A0A5C8UPP0</accession>
<dbReference type="Pfam" id="PF22725">
    <property type="entry name" value="GFO_IDH_MocA_C3"/>
    <property type="match status" value="1"/>
</dbReference>
<dbReference type="Proteomes" id="UP000321379">
    <property type="component" value="Unassembled WGS sequence"/>
</dbReference>
<dbReference type="SUPFAM" id="SSF55347">
    <property type="entry name" value="Glyceraldehyde-3-phosphate dehydrogenase-like, C-terminal domain"/>
    <property type="match status" value="1"/>
</dbReference>
<dbReference type="Gene3D" id="3.30.360.10">
    <property type="entry name" value="Dihydrodipicolinate Reductase, domain 2"/>
    <property type="match status" value="1"/>
</dbReference>
<dbReference type="RefSeq" id="WP_147784503.1">
    <property type="nucleotide sequence ID" value="NZ_VRMG01000009.1"/>
</dbReference>
<dbReference type="GO" id="GO:0000166">
    <property type="term" value="F:nucleotide binding"/>
    <property type="evidence" value="ECO:0007669"/>
    <property type="project" value="InterPro"/>
</dbReference>
<evidence type="ECO:0000259" key="4">
    <source>
        <dbReference type="Pfam" id="PF22725"/>
    </source>
</evidence>
<dbReference type="Gene3D" id="3.40.50.720">
    <property type="entry name" value="NAD(P)-binding Rossmann-like Domain"/>
    <property type="match status" value="1"/>
</dbReference>
<dbReference type="InterPro" id="IPR050463">
    <property type="entry name" value="Gfo/Idh/MocA_oxidrdct_glycsds"/>
</dbReference>
<feature type="domain" description="GFO/IDH/MocA-like oxidoreductase" evidence="4">
    <location>
        <begin position="142"/>
        <end position="271"/>
    </location>
</feature>
<dbReference type="PANTHER" id="PTHR43818:SF11">
    <property type="entry name" value="BCDNA.GH03377"/>
    <property type="match status" value="1"/>
</dbReference>
<dbReference type="GO" id="GO:0016491">
    <property type="term" value="F:oxidoreductase activity"/>
    <property type="evidence" value="ECO:0007669"/>
    <property type="project" value="UniProtKB-KW"/>
</dbReference>
<evidence type="ECO:0000259" key="3">
    <source>
        <dbReference type="Pfam" id="PF01408"/>
    </source>
</evidence>
<feature type="domain" description="Gfo/Idh/MocA-like oxidoreductase N-terminal" evidence="3">
    <location>
        <begin position="5"/>
        <end position="131"/>
    </location>
</feature>
<comment type="caution">
    <text evidence="5">The sequence shown here is derived from an EMBL/GenBank/DDBJ whole genome shotgun (WGS) entry which is preliminary data.</text>
</comment>
<evidence type="ECO:0000313" key="5">
    <source>
        <dbReference type="EMBL" id="TXN29487.1"/>
    </source>
</evidence>
<dbReference type="Pfam" id="PF01408">
    <property type="entry name" value="GFO_IDH_MocA"/>
    <property type="match status" value="1"/>
</dbReference>
<evidence type="ECO:0000256" key="2">
    <source>
        <dbReference type="ARBA" id="ARBA00023027"/>
    </source>
</evidence>
<keyword evidence="1" id="KW-0560">Oxidoreductase</keyword>
<evidence type="ECO:0000313" key="6">
    <source>
        <dbReference type="Proteomes" id="UP000321379"/>
    </source>
</evidence>
<reference evidence="5 6" key="1">
    <citation type="submission" date="2019-08" db="EMBL/GenBank/DDBJ databases">
        <title>Bacterial whole genome sequence for Glaciihabitans sp. CHu50b-6-2.</title>
        <authorList>
            <person name="Jin L."/>
        </authorList>
    </citation>
    <scope>NUCLEOTIDE SEQUENCE [LARGE SCALE GENOMIC DNA]</scope>
    <source>
        <strain evidence="5 6">CHu50b-6-2</strain>
    </source>
</reference>
<keyword evidence="6" id="KW-1185">Reference proteome</keyword>
<dbReference type="InterPro" id="IPR036291">
    <property type="entry name" value="NAD(P)-bd_dom_sf"/>
</dbReference>
<dbReference type="InterPro" id="IPR055170">
    <property type="entry name" value="GFO_IDH_MocA-like_dom"/>
</dbReference>
<proteinExistence type="predicted"/>
<dbReference type="PANTHER" id="PTHR43818">
    <property type="entry name" value="BCDNA.GH03377"/>
    <property type="match status" value="1"/>
</dbReference>
<name>A0A5C8UPP0_9MICO</name>
<sequence>MRRLGVALVGAGFMGTRHVHGYAALHSSGVSKADVVAILDLDRQTAERAADEAERLLGHRPSVYTELAALLRDPAVEAIDIVTDPRTHHSIAIEAMEAGRHVLCEKPLALTVRTALAMIDTAERTGMTLATGENYRRGGANRLARSVLDAGLLGTVHLMREVRVGGDSNVIISKWRHLKASGAIGLDMAIHYADIIEYLLGPVERVWGRGIIAEPLRFPADGGDAIVADGEDSILASLRTRSNVDVQLAYLPSGPGIHFSERTVHGTRGSMSIPPDRTDGDVVVTLGDRVLTGAALAEAVGDHLRLSEATIAVLGPDGTGGKGAPWSVVDSGYLAVEIDDFANAVLSRRAPEVDGTGGLRALAVVLAILESGMAGREITVDEVLDGTVHAYQDSIDQALAASAR</sequence>
<dbReference type="SUPFAM" id="SSF51735">
    <property type="entry name" value="NAD(P)-binding Rossmann-fold domains"/>
    <property type="match status" value="1"/>
</dbReference>
<gene>
    <name evidence="5" type="ORF">FVP33_15110</name>
</gene>